<dbReference type="EMBL" id="JARQWQ010000053">
    <property type="protein sequence ID" value="KAK2556887.1"/>
    <property type="molecule type" value="Genomic_DNA"/>
</dbReference>
<reference evidence="10" key="1">
    <citation type="journal article" date="2023" name="G3 (Bethesda)">
        <title>Whole genome assembly and annotation of the endangered Caribbean coral Acropora cervicornis.</title>
        <authorList>
            <person name="Selwyn J.D."/>
            <person name="Vollmer S.V."/>
        </authorList>
    </citation>
    <scope>NUCLEOTIDE SEQUENCE</scope>
    <source>
        <strain evidence="10">K2</strain>
    </source>
</reference>
<feature type="compositionally biased region" description="Pro residues" evidence="8">
    <location>
        <begin position="22"/>
        <end position="36"/>
    </location>
</feature>
<comment type="similarity">
    <text evidence="4">Belongs to the CDIP1/LITAF family.</text>
</comment>
<evidence type="ECO:0000256" key="7">
    <source>
        <dbReference type="ARBA" id="ARBA00023136"/>
    </source>
</evidence>
<accession>A0AAD9Q8W7</accession>
<evidence type="ECO:0000256" key="2">
    <source>
        <dbReference type="ARBA" id="ARBA00004481"/>
    </source>
</evidence>
<dbReference type="AlphaFoldDB" id="A0AAD9Q8W7"/>
<organism evidence="10 11">
    <name type="scientific">Acropora cervicornis</name>
    <name type="common">Staghorn coral</name>
    <dbReference type="NCBI Taxonomy" id="6130"/>
    <lineage>
        <taxon>Eukaryota</taxon>
        <taxon>Metazoa</taxon>
        <taxon>Cnidaria</taxon>
        <taxon>Anthozoa</taxon>
        <taxon>Hexacorallia</taxon>
        <taxon>Scleractinia</taxon>
        <taxon>Astrocoeniina</taxon>
        <taxon>Acroporidae</taxon>
        <taxon>Acropora</taxon>
    </lineage>
</organism>
<keyword evidence="7" id="KW-0472">Membrane</keyword>
<dbReference type="PROSITE" id="PS51837">
    <property type="entry name" value="LITAF"/>
    <property type="match status" value="1"/>
</dbReference>
<comment type="subcellular location">
    <subcellularLocation>
        <location evidence="2">Endosome membrane</location>
        <topology evidence="2">Peripheral membrane protein</topology>
    </subcellularLocation>
    <subcellularLocation>
        <location evidence="1">Late endosome membrane</location>
    </subcellularLocation>
    <subcellularLocation>
        <location evidence="3">Lysosome membrane</location>
        <topology evidence="3">Peripheral membrane protein</topology>
        <orientation evidence="3">Cytoplasmic side</orientation>
    </subcellularLocation>
</comment>
<dbReference type="GO" id="GO:0008270">
    <property type="term" value="F:zinc ion binding"/>
    <property type="evidence" value="ECO:0007669"/>
    <property type="project" value="TreeGrafter"/>
</dbReference>
<evidence type="ECO:0000256" key="8">
    <source>
        <dbReference type="SAM" id="MobiDB-lite"/>
    </source>
</evidence>
<feature type="region of interest" description="Disordered" evidence="8">
    <location>
        <begin position="1"/>
        <end position="36"/>
    </location>
</feature>
<gene>
    <name evidence="10" type="ORF">P5673_021100</name>
</gene>
<keyword evidence="5" id="KW-0479">Metal-binding</keyword>
<dbReference type="Proteomes" id="UP001249851">
    <property type="component" value="Unassembled WGS sequence"/>
</dbReference>
<keyword evidence="6" id="KW-0862">Zinc</keyword>
<name>A0AAD9Q8W7_ACRCE</name>
<evidence type="ECO:0000256" key="3">
    <source>
        <dbReference type="ARBA" id="ARBA00004630"/>
    </source>
</evidence>
<dbReference type="PANTHER" id="PTHR23292:SF6">
    <property type="entry name" value="FI16602P1-RELATED"/>
    <property type="match status" value="1"/>
</dbReference>
<evidence type="ECO:0000256" key="5">
    <source>
        <dbReference type="ARBA" id="ARBA00022723"/>
    </source>
</evidence>
<dbReference type="PANTHER" id="PTHR23292">
    <property type="entry name" value="LIPOPOLYSACCHARIDE-INDUCED TUMOR NECROSIS FACTOR-ALPHA FACTOR"/>
    <property type="match status" value="1"/>
</dbReference>
<protein>
    <submittedName>
        <fullName evidence="10">Lipopolysaccharide-induced tumor necrosis factor-alpha factor-like protein</fullName>
    </submittedName>
</protein>
<keyword evidence="11" id="KW-1185">Reference proteome</keyword>
<dbReference type="SMART" id="SM00714">
    <property type="entry name" value="LITAF"/>
    <property type="match status" value="1"/>
</dbReference>
<dbReference type="InterPro" id="IPR006629">
    <property type="entry name" value="LITAF"/>
</dbReference>
<feature type="domain" description="LITAF" evidence="9">
    <location>
        <begin position="70"/>
        <end position="154"/>
    </location>
</feature>
<sequence>MSDKPPPYQGPPPGQPAYPTQPGYPPPGQGYPPVQPGYGYPPGPTGYSAPPAYGAPPAMHTATTTAVIQQPTTVVVGGALYGESPVSMVCPYCNATIVTAVSYSPGTLAWLACGGLILVGCWAGCCLIPFCVDGLQDAVHSCPNCQRQLGVYRRM</sequence>
<feature type="compositionally biased region" description="Pro residues" evidence="8">
    <location>
        <begin position="1"/>
        <end position="16"/>
    </location>
</feature>
<dbReference type="GO" id="GO:0005765">
    <property type="term" value="C:lysosomal membrane"/>
    <property type="evidence" value="ECO:0007669"/>
    <property type="project" value="UniProtKB-SubCell"/>
</dbReference>
<comment type="caution">
    <text evidence="10">The sequence shown here is derived from an EMBL/GenBank/DDBJ whole genome shotgun (WGS) entry which is preliminary data.</text>
</comment>
<reference evidence="10" key="2">
    <citation type="journal article" date="2023" name="Science">
        <title>Genomic signatures of disease resistance in endangered staghorn corals.</title>
        <authorList>
            <person name="Vollmer S.V."/>
            <person name="Selwyn J.D."/>
            <person name="Despard B.A."/>
            <person name="Roesel C.L."/>
        </authorList>
    </citation>
    <scope>NUCLEOTIDE SEQUENCE</scope>
    <source>
        <strain evidence="10">K2</strain>
    </source>
</reference>
<dbReference type="InterPro" id="IPR037519">
    <property type="entry name" value="LITAF_fam"/>
</dbReference>
<evidence type="ECO:0000256" key="4">
    <source>
        <dbReference type="ARBA" id="ARBA00005975"/>
    </source>
</evidence>
<evidence type="ECO:0000313" key="11">
    <source>
        <dbReference type="Proteomes" id="UP001249851"/>
    </source>
</evidence>
<evidence type="ECO:0000256" key="6">
    <source>
        <dbReference type="ARBA" id="ARBA00022833"/>
    </source>
</evidence>
<evidence type="ECO:0000259" key="9">
    <source>
        <dbReference type="PROSITE" id="PS51837"/>
    </source>
</evidence>
<evidence type="ECO:0000256" key="1">
    <source>
        <dbReference type="ARBA" id="ARBA00004414"/>
    </source>
</evidence>
<evidence type="ECO:0000313" key="10">
    <source>
        <dbReference type="EMBL" id="KAK2556887.1"/>
    </source>
</evidence>
<dbReference type="Pfam" id="PF10601">
    <property type="entry name" value="zf-LITAF-like"/>
    <property type="match status" value="1"/>
</dbReference>
<dbReference type="GO" id="GO:0031902">
    <property type="term" value="C:late endosome membrane"/>
    <property type="evidence" value="ECO:0007669"/>
    <property type="project" value="UniProtKB-SubCell"/>
</dbReference>
<proteinExistence type="inferred from homology"/>